<dbReference type="GO" id="GO:0042594">
    <property type="term" value="P:response to starvation"/>
    <property type="evidence" value="ECO:0007669"/>
    <property type="project" value="TreeGrafter"/>
</dbReference>
<keyword evidence="2" id="KW-0677">Repeat</keyword>
<evidence type="ECO:0000259" key="6">
    <source>
        <dbReference type="SMART" id="SM00429"/>
    </source>
</evidence>
<feature type="compositionally biased region" description="Basic and acidic residues" evidence="4">
    <location>
        <begin position="1188"/>
        <end position="1200"/>
    </location>
</feature>
<keyword evidence="5" id="KW-1133">Transmembrane helix</keyword>
<accession>A5DYT8</accession>
<dbReference type="Pfam" id="PF01833">
    <property type="entry name" value="TIG"/>
    <property type="match status" value="1"/>
</dbReference>
<feature type="compositionally biased region" description="Basic residues" evidence="4">
    <location>
        <begin position="77"/>
        <end position="97"/>
    </location>
</feature>
<keyword evidence="8" id="KW-1185">Reference proteome</keyword>
<dbReference type="PANTHER" id="PTHR14596">
    <property type="entry name" value="ZINC FINGER PROTEIN"/>
    <property type="match status" value="1"/>
</dbReference>
<dbReference type="Gene3D" id="2.60.40.10">
    <property type="entry name" value="Immunoglobulins"/>
    <property type="match status" value="1"/>
</dbReference>
<dbReference type="STRING" id="379508.A5DYT8"/>
<dbReference type="PROSITE" id="PS50297">
    <property type="entry name" value="ANK_REP_REGION"/>
    <property type="match status" value="1"/>
</dbReference>
<dbReference type="GO" id="GO:0033554">
    <property type="term" value="P:cellular response to stress"/>
    <property type="evidence" value="ECO:0007669"/>
    <property type="project" value="UniProtKB-ARBA"/>
</dbReference>
<sequence>MTFAIKEEPLSSPFMNIDDNHDIRNPLRNIPGNIGNEGVVGDDENRDILDEFLDQRVYDTPEADMQLPLHKFENCASKHHQHQHHQHQHHQHQHQHQRSQNEDEDENLLSSLYALTSNGNTTINNYPDHNQSQQQNMDTSLDDAINDFDNQFQDIFTTQRDLLLNSEGVSPGDADYVYRDIPRDSNVSQLGANLNEQQLQQLQHGQTQFPTPINNPAFANSLGNSLHMVSALPPTSIPLTVYESIREELAKLKFGSHRINAVPKSISVPDPSYLDFSPEAMDKLPYKLTLDGLPCYSRVETQIKCKITLSPSPSESHLLHISQDLISKNKFCLATPVQSLDPLLKENLLYLDAYVLSSDLRKSCHICSRCIKREQKRASRGKAASTKSNSTNANKTADSGGDTEGANLDNQTDSKTPIKNNSSAWSDELMIKKAIIFNCKEIVSFPPPSGIPNEAFKSLELSARIICYCRHHKEQAGFKILVVIKNNKGDVVAKQISSPIMIMDRKKNIPLTRDSIPNSVASSSVNLKELGRGPENGLGQLLGLINGTGNDLVNGDGEATYKKKKLSASESDHDIKFDVSGDPHQLTPNSIDESNSDFHTNTDLESTNGLGMGLGNGNGHGTGIGNSNGTGNSHVRGLKRKKLSVDDPFNHPSNPMYNGSVNGHSPMSNSDTNTSANFNFLKQQPSSMSFQGMSPMALGSHCPPAPHLIQPNFQQSMSLPQQQQQQLPLQLQLPLQHLSQQQQMEQLRLPSIQRIIPAHGPVRGGIEITLLGFNFRPGLSVKFGAHRALATHCWSETTIVTYLPPAQQPGQVLVTFESDEIPILQPQQQLQIFTYTDDTDRQLIELALQIVGLKMNGKLEDAKNIARRIVGTDTKSGNGSTSTTPVESSNTPPTNTSGNANVHAYAWFDAAHRSLKKLTTSGLSTQIILVKLLSLVDMPNCPIVIPNWQLANKEGQTLLHLATMKNYAKLIKFLVTHGCKIDVKDNHGITPLFLASMNGNRSLMEFYIGYCKSNWNLKLLNNLYLKDYCDLNVIDMFSTLERETGSAREITDEEEIDEQGVVRRTMSFDSIDSVLEHNYGRHISTMVSYDEVTTPTLPSQAPSPSPTTHQQQQEQIGTSSPPNIPADDSNGKNYMDDRNYISDFADSEFDSEDDFDEDDADYCDDEYSEDDDNNDDDDDDDDDYGDDVNERKGENYDRGENIATAGSMIALAHGSMTPASIASVSSVATSSASTIRQVEENQVDNSVSNVATSAPSSPGIWQKVKNVFYKEEDSDSLPNYVDLYPSGPSSSLGAKPKSAIEQTLNQSQSITASQVTQVKDDLQESQRSSALPIVQESTLVEQDHDLDAGAASDSSEDMVISYINHPRKSVEHDKMLVFFWIPMLVMIVALFFMVNVMGYRIKQIDQIQLTMRDVLGNIMLGGNERIGRVFATKAAAVAASATGVLTGRG</sequence>
<dbReference type="OrthoDB" id="71307at2759"/>
<feature type="domain" description="IPT/TIG" evidence="6">
    <location>
        <begin position="749"/>
        <end position="836"/>
    </location>
</feature>
<dbReference type="VEuPathDB" id="FungiDB:LELG_02525"/>
<feature type="compositionally biased region" description="Low complexity" evidence="4">
    <location>
        <begin position="1093"/>
        <end position="1121"/>
    </location>
</feature>
<protein>
    <recommendedName>
        <fullName evidence="6">IPT/TIG domain-containing protein</fullName>
    </recommendedName>
</protein>
<feature type="compositionally biased region" description="Polar residues" evidence="4">
    <location>
        <begin position="586"/>
        <end position="597"/>
    </location>
</feature>
<feature type="compositionally biased region" description="Polar residues" evidence="4">
    <location>
        <begin position="385"/>
        <end position="397"/>
    </location>
</feature>
<dbReference type="FunFam" id="2.60.40.10:FF:001880">
    <property type="entry name" value="Mga2p"/>
    <property type="match status" value="1"/>
</dbReference>
<dbReference type="Pfam" id="PF12796">
    <property type="entry name" value="Ank_2"/>
    <property type="match status" value="1"/>
</dbReference>
<feature type="region of interest" description="Disordered" evidence="4">
    <location>
        <begin position="378"/>
        <end position="420"/>
    </location>
</feature>
<dbReference type="SUPFAM" id="SSF81296">
    <property type="entry name" value="E set domains"/>
    <property type="match status" value="1"/>
</dbReference>
<evidence type="ECO:0000256" key="2">
    <source>
        <dbReference type="ARBA" id="ARBA00022737"/>
    </source>
</evidence>
<feature type="region of interest" description="Disordered" evidence="4">
    <location>
        <begin position="574"/>
        <end position="597"/>
    </location>
</feature>
<dbReference type="eggNOG" id="KOG3836">
    <property type="taxonomic scope" value="Eukaryota"/>
</dbReference>
<dbReference type="GO" id="GO:0045944">
    <property type="term" value="P:positive regulation of transcription by RNA polymerase II"/>
    <property type="evidence" value="ECO:0007669"/>
    <property type="project" value="UniProtKB-ARBA"/>
</dbReference>
<dbReference type="GO" id="GO:0005789">
    <property type="term" value="C:endoplasmic reticulum membrane"/>
    <property type="evidence" value="ECO:0007669"/>
    <property type="project" value="UniProtKB-ARBA"/>
</dbReference>
<dbReference type="PROSITE" id="PS50088">
    <property type="entry name" value="ANK_REPEAT"/>
    <property type="match status" value="1"/>
</dbReference>
<dbReference type="Proteomes" id="UP000001996">
    <property type="component" value="Unassembled WGS sequence"/>
</dbReference>
<feature type="region of interest" description="Disordered" evidence="4">
    <location>
        <begin position="77"/>
        <end position="106"/>
    </location>
</feature>
<dbReference type="Gene3D" id="1.25.40.20">
    <property type="entry name" value="Ankyrin repeat-containing domain"/>
    <property type="match status" value="1"/>
</dbReference>
<dbReference type="GeneID" id="5233536"/>
<evidence type="ECO:0000256" key="1">
    <source>
        <dbReference type="ARBA" id="ARBA00022553"/>
    </source>
</evidence>
<keyword evidence="5" id="KW-0812">Transmembrane</keyword>
<dbReference type="InterPro" id="IPR013783">
    <property type="entry name" value="Ig-like_fold"/>
</dbReference>
<feature type="repeat" description="ANK" evidence="3">
    <location>
        <begin position="954"/>
        <end position="986"/>
    </location>
</feature>
<name>A5DYT8_LODEL</name>
<evidence type="ECO:0000313" key="8">
    <source>
        <dbReference type="Proteomes" id="UP000001996"/>
    </source>
</evidence>
<dbReference type="Pfam" id="PF25603">
    <property type="entry name" value="SPT23_MGA2_DBD"/>
    <property type="match status" value="1"/>
</dbReference>
<dbReference type="InterPro" id="IPR057962">
    <property type="entry name" value="SPT23_MGA2_DBD"/>
</dbReference>
<keyword evidence="5" id="KW-0472">Membrane</keyword>
<dbReference type="CDD" id="cd00102">
    <property type="entry name" value="IPT"/>
    <property type="match status" value="1"/>
</dbReference>
<dbReference type="InterPro" id="IPR036770">
    <property type="entry name" value="Ankyrin_rpt-contain_sf"/>
</dbReference>
<dbReference type="GO" id="GO:0000981">
    <property type="term" value="F:DNA-binding transcription factor activity, RNA polymerase II-specific"/>
    <property type="evidence" value="ECO:0007669"/>
    <property type="project" value="TreeGrafter"/>
</dbReference>
<dbReference type="InParanoid" id="A5DYT8"/>
<evidence type="ECO:0000256" key="5">
    <source>
        <dbReference type="SAM" id="Phobius"/>
    </source>
</evidence>
<dbReference type="SMART" id="SM00248">
    <property type="entry name" value="ANK"/>
    <property type="match status" value="2"/>
</dbReference>
<dbReference type="SMART" id="SM00429">
    <property type="entry name" value="IPT"/>
    <property type="match status" value="1"/>
</dbReference>
<dbReference type="InterPro" id="IPR002909">
    <property type="entry name" value="IPT_dom"/>
</dbReference>
<feature type="region of interest" description="Disordered" evidence="4">
    <location>
        <begin position="870"/>
        <end position="897"/>
    </location>
</feature>
<keyword evidence="3" id="KW-0040">ANK repeat</keyword>
<feature type="transmembrane region" description="Helical" evidence="5">
    <location>
        <begin position="1375"/>
        <end position="1394"/>
    </location>
</feature>
<dbReference type="GO" id="GO:0030466">
    <property type="term" value="P:silent mating-type cassette heterochromatin formation"/>
    <property type="evidence" value="ECO:0007669"/>
    <property type="project" value="UniProtKB-ARBA"/>
</dbReference>
<dbReference type="FunCoup" id="A5DYT8">
    <property type="interactions" value="1348"/>
</dbReference>
<dbReference type="GO" id="GO:0000987">
    <property type="term" value="F:cis-regulatory region sequence-specific DNA binding"/>
    <property type="evidence" value="ECO:0007669"/>
    <property type="project" value="TreeGrafter"/>
</dbReference>
<dbReference type="SUPFAM" id="SSF48403">
    <property type="entry name" value="Ankyrin repeat"/>
    <property type="match status" value="1"/>
</dbReference>
<reference evidence="7 8" key="1">
    <citation type="journal article" date="2009" name="Nature">
        <title>Evolution of pathogenicity and sexual reproduction in eight Candida genomes.</title>
        <authorList>
            <person name="Butler G."/>
            <person name="Rasmussen M.D."/>
            <person name="Lin M.F."/>
            <person name="Santos M.A."/>
            <person name="Sakthikumar S."/>
            <person name="Munro C.A."/>
            <person name="Rheinbay E."/>
            <person name="Grabherr M."/>
            <person name="Forche A."/>
            <person name="Reedy J.L."/>
            <person name="Agrafioti I."/>
            <person name="Arnaud M.B."/>
            <person name="Bates S."/>
            <person name="Brown A.J."/>
            <person name="Brunke S."/>
            <person name="Costanzo M.C."/>
            <person name="Fitzpatrick D.A."/>
            <person name="de Groot P.W."/>
            <person name="Harris D."/>
            <person name="Hoyer L.L."/>
            <person name="Hube B."/>
            <person name="Klis F.M."/>
            <person name="Kodira C."/>
            <person name="Lennard N."/>
            <person name="Logue M.E."/>
            <person name="Martin R."/>
            <person name="Neiman A.M."/>
            <person name="Nikolaou E."/>
            <person name="Quail M.A."/>
            <person name="Quinn J."/>
            <person name="Santos M.C."/>
            <person name="Schmitzberger F.F."/>
            <person name="Sherlock G."/>
            <person name="Shah P."/>
            <person name="Silverstein K.A."/>
            <person name="Skrzypek M.S."/>
            <person name="Soll D."/>
            <person name="Staggs R."/>
            <person name="Stansfield I."/>
            <person name="Stumpf M.P."/>
            <person name="Sudbery P.E."/>
            <person name="Srikantha T."/>
            <person name="Zeng Q."/>
            <person name="Berman J."/>
            <person name="Berriman M."/>
            <person name="Heitman J."/>
            <person name="Gow N.A."/>
            <person name="Lorenz M.C."/>
            <person name="Birren B.W."/>
            <person name="Kellis M."/>
            <person name="Cuomo C.A."/>
        </authorList>
    </citation>
    <scope>NUCLEOTIDE SEQUENCE [LARGE SCALE GENOMIC DNA]</scope>
    <source>
        <strain evidence="8">ATCC 11503 / BCRC 21390 / CBS 2605 / JCM 1781 / NBRC 1676 / NRRL YB-4239</strain>
    </source>
</reference>
<dbReference type="InterPro" id="IPR002110">
    <property type="entry name" value="Ankyrin_rpt"/>
</dbReference>
<evidence type="ECO:0000256" key="3">
    <source>
        <dbReference type="PROSITE-ProRule" id="PRU00023"/>
    </source>
</evidence>
<organism evidence="7 8">
    <name type="scientific">Lodderomyces elongisporus (strain ATCC 11503 / CBS 2605 / JCM 1781 / NBRC 1676 / NRRL YB-4239)</name>
    <name type="common">Yeast</name>
    <name type="synonym">Saccharomyces elongisporus</name>
    <dbReference type="NCBI Taxonomy" id="379508"/>
    <lineage>
        <taxon>Eukaryota</taxon>
        <taxon>Fungi</taxon>
        <taxon>Dikarya</taxon>
        <taxon>Ascomycota</taxon>
        <taxon>Saccharomycotina</taxon>
        <taxon>Pichiomycetes</taxon>
        <taxon>Debaryomycetaceae</taxon>
        <taxon>Candida/Lodderomyces clade</taxon>
        <taxon>Lodderomyces</taxon>
    </lineage>
</organism>
<feature type="compositionally biased region" description="Polar residues" evidence="4">
    <location>
        <begin position="408"/>
        <end position="420"/>
    </location>
</feature>
<feature type="compositionally biased region" description="Acidic residues" evidence="4">
    <location>
        <begin position="1145"/>
        <end position="1187"/>
    </location>
</feature>
<dbReference type="GO" id="GO:2001280">
    <property type="term" value="P:positive regulation of unsaturated fatty acid biosynthetic process"/>
    <property type="evidence" value="ECO:0007669"/>
    <property type="project" value="UniProtKB-ARBA"/>
</dbReference>
<dbReference type="PANTHER" id="PTHR14596:SF72">
    <property type="entry name" value="ZINC FINGER PROTEIN MSN2-RELATED"/>
    <property type="match status" value="1"/>
</dbReference>
<dbReference type="HOGENOM" id="CLU_004311_0_0_1"/>
<dbReference type="EMBL" id="CH981526">
    <property type="protein sequence ID" value="EDK44346.1"/>
    <property type="molecule type" value="Genomic_DNA"/>
</dbReference>
<evidence type="ECO:0000313" key="7">
    <source>
        <dbReference type="EMBL" id="EDK44346.1"/>
    </source>
</evidence>
<dbReference type="KEGG" id="lel:PVL30_003362"/>
<evidence type="ECO:0000256" key="4">
    <source>
        <dbReference type="SAM" id="MobiDB-lite"/>
    </source>
</evidence>
<feature type="compositionally biased region" description="Polar residues" evidence="4">
    <location>
        <begin position="873"/>
        <end position="897"/>
    </location>
</feature>
<proteinExistence type="predicted"/>
<gene>
    <name evidence="7" type="ORF">LELG_02525</name>
</gene>
<dbReference type="InterPro" id="IPR014756">
    <property type="entry name" value="Ig_E-set"/>
</dbReference>
<feature type="region of interest" description="Disordered" evidence="4">
    <location>
        <begin position="1093"/>
        <end position="1200"/>
    </location>
</feature>
<dbReference type="GO" id="GO:0005634">
    <property type="term" value="C:nucleus"/>
    <property type="evidence" value="ECO:0007669"/>
    <property type="project" value="TreeGrafter"/>
</dbReference>
<keyword evidence="1" id="KW-0597">Phosphoprotein</keyword>